<dbReference type="KEGG" id="lhk:LHK_01212"/>
<feature type="coiled-coil region" evidence="4">
    <location>
        <begin position="464"/>
        <end position="491"/>
    </location>
</feature>
<feature type="transmembrane region" description="Helical" evidence="5">
    <location>
        <begin position="77"/>
        <end position="95"/>
    </location>
</feature>
<evidence type="ECO:0000313" key="7">
    <source>
        <dbReference type="EMBL" id="ACO74203.1"/>
    </source>
</evidence>
<feature type="transmembrane region" description="Helical" evidence="5">
    <location>
        <begin position="161"/>
        <end position="180"/>
    </location>
</feature>
<dbReference type="GeneID" id="75110546"/>
<reference evidence="7 8" key="1">
    <citation type="journal article" date="2009" name="PLoS Genet.">
        <title>The complete genome and proteome of Laribacter hongkongensis reveal potential mechanisms for adaptations to different temperatures and habitats.</title>
        <authorList>
            <person name="Woo P.C."/>
            <person name="Lau S.K."/>
            <person name="Tse H."/>
            <person name="Teng J.L."/>
            <person name="Curreem S.O."/>
            <person name="Tsang A.K."/>
            <person name="Fan R.Y."/>
            <person name="Wong G.K."/>
            <person name="Huang Y."/>
            <person name="Loman N.J."/>
            <person name="Snyder L.A."/>
            <person name="Cai J.J."/>
            <person name="Huang J.D."/>
            <person name="Mak W."/>
            <person name="Pallen M.J."/>
            <person name="Lok S."/>
            <person name="Yuen K.Y."/>
        </authorList>
    </citation>
    <scope>NUCLEOTIDE SEQUENCE [LARGE SCALE GENOMIC DNA]</scope>
    <source>
        <strain evidence="7 8">HLHK9</strain>
    </source>
</reference>
<evidence type="ECO:0000256" key="1">
    <source>
        <dbReference type="ARBA" id="ARBA00023224"/>
    </source>
</evidence>
<keyword evidence="8" id="KW-1185">Reference proteome</keyword>
<dbReference type="PRINTS" id="PR00260">
    <property type="entry name" value="CHEMTRNSDUCR"/>
</dbReference>
<dbReference type="RefSeq" id="WP_012696690.1">
    <property type="nucleotide sequence ID" value="NC_012559.1"/>
</dbReference>
<dbReference type="SMART" id="SM00283">
    <property type="entry name" value="MA"/>
    <property type="match status" value="1"/>
</dbReference>
<evidence type="ECO:0000259" key="6">
    <source>
        <dbReference type="PROSITE" id="PS50111"/>
    </source>
</evidence>
<dbReference type="AlphaFoldDB" id="C1D6U6"/>
<dbReference type="GO" id="GO:0006935">
    <property type="term" value="P:chemotaxis"/>
    <property type="evidence" value="ECO:0007669"/>
    <property type="project" value="InterPro"/>
</dbReference>
<dbReference type="HOGENOM" id="CLU_000445_107_18_4"/>
<proteinExistence type="inferred from homology"/>
<dbReference type="SUPFAM" id="SSF58104">
    <property type="entry name" value="Methyl-accepting chemotaxis protein (MCP) signaling domain"/>
    <property type="match status" value="1"/>
</dbReference>
<protein>
    <submittedName>
        <fullName evidence="7">Probable methyl-accepting chemotaxis protein II</fullName>
    </submittedName>
</protein>
<feature type="transmembrane region" description="Helical" evidence="5">
    <location>
        <begin position="20"/>
        <end position="44"/>
    </location>
</feature>
<organism evidence="7 8">
    <name type="scientific">Laribacter hongkongensis (strain HLHK9)</name>
    <dbReference type="NCBI Taxonomy" id="557598"/>
    <lineage>
        <taxon>Bacteria</taxon>
        <taxon>Pseudomonadati</taxon>
        <taxon>Pseudomonadota</taxon>
        <taxon>Betaproteobacteria</taxon>
        <taxon>Neisseriales</taxon>
        <taxon>Aquaspirillaceae</taxon>
        <taxon>Laribacter</taxon>
    </lineage>
</organism>
<dbReference type="PROSITE" id="PS50111">
    <property type="entry name" value="CHEMOTAXIS_TRANSDUC_2"/>
    <property type="match status" value="1"/>
</dbReference>
<name>C1D6U6_LARHH</name>
<evidence type="ECO:0000256" key="3">
    <source>
        <dbReference type="PROSITE-ProRule" id="PRU00284"/>
    </source>
</evidence>
<dbReference type="eggNOG" id="COG0840">
    <property type="taxonomic scope" value="Bacteria"/>
</dbReference>
<dbReference type="InterPro" id="IPR004090">
    <property type="entry name" value="Chemotax_Me-accpt_rcpt"/>
</dbReference>
<accession>C1D6U6</accession>
<dbReference type="EMBL" id="CP001154">
    <property type="protein sequence ID" value="ACO74203.1"/>
    <property type="molecule type" value="Genomic_DNA"/>
</dbReference>
<dbReference type="CDD" id="cd11386">
    <property type="entry name" value="MCP_signal"/>
    <property type="match status" value="1"/>
</dbReference>
<evidence type="ECO:0000256" key="5">
    <source>
        <dbReference type="SAM" id="Phobius"/>
    </source>
</evidence>
<dbReference type="STRING" id="557598.LHK_01212"/>
<dbReference type="GO" id="GO:0016020">
    <property type="term" value="C:membrane"/>
    <property type="evidence" value="ECO:0007669"/>
    <property type="project" value="InterPro"/>
</dbReference>
<dbReference type="Proteomes" id="UP000002010">
    <property type="component" value="Chromosome"/>
</dbReference>
<evidence type="ECO:0000313" key="8">
    <source>
        <dbReference type="Proteomes" id="UP000002010"/>
    </source>
</evidence>
<dbReference type="GO" id="GO:0004888">
    <property type="term" value="F:transmembrane signaling receptor activity"/>
    <property type="evidence" value="ECO:0007669"/>
    <property type="project" value="InterPro"/>
</dbReference>
<keyword evidence="5" id="KW-1133">Transmembrane helix</keyword>
<dbReference type="PANTHER" id="PTHR32089">
    <property type="entry name" value="METHYL-ACCEPTING CHEMOTAXIS PROTEIN MCPB"/>
    <property type="match status" value="1"/>
</dbReference>
<dbReference type="InterPro" id="IPR004089">
    <property type="entry name" value="MCPsignal_dom"/>
</dbReference>
<dbReference type="Gene3D" id="1.10.287.950">
    <property type="entry name" value="Methyl-accepting chemotaxis protein"/>
    <property type="match status" value="1"/>
</dbReference>
<dbReference type="GO" id="GO:0007165">
    <property type="term" value="P:signal transduction"/>
    <property type="evidence" value="ECO:0007669"/>
    <property type="project" value="UniProtKB-KW"/>
</dbReference>
<feature type="transmembrane region" description="Helical" evidence="5">
    <location>
        <begin position="101"/>
        <end position="118"/>
    </location>
</feature>
<evidence type="ECO:0000256" key="2">
    <source>
        <dbReference type="ARBA" id="ARBA00029447"/>
    </source>
</evidence>
<keyword evidence="5" id="KW-0812">Transmembrane</keyword>
<gene>
    <name evidence="7" type="ordered locus">LHK_01212</name>
</gene>
<keyword evidence="1 3" id="KW-0807">Transducer</keyword>
<feature type="transmembrane region" description="Helical" evidence="5">
    <location>
        <begin position="125"/>
        <end position="141"/>
    </location>
</feature>
<feature type="transmembrane region" description="Helical" evidence="5">
    <location>
        <begin position="50"/>
        <end position="70"/>
    </location>
</feature>
<dbReference type="PANTHER" id="PTHR32089:SF112">
    <property type="entry name" value="LYSOZYME-LIKE PROTEIN-RELATED"/>
    <property type="match status" value="1"/>
</dbReference>
<keyword evidence="4" id="KW-0175">Coiled coil</keyword>
<comment type="similarity">
    <text evidence="2">Belongs to the methyl-accepting chemotaxis (MCP) protein family.</text>
</comment>
<evidence type="ECO:0000256" key="4">
    <source>
        <dbReference type="SAM" id="Coils"/>
    </source>
</evidence>
<dbReference type="Pfam" id="PF00015">
    <property type="entry name" value="MCPsignal"/>
    <property type="match status" value="1"/>
</dbReference>
<sequence length="493" mass="52414">MAFSDWFIPERIRQRQDQLIQARTTVNVAMLAALLTPLFSVSYFKLGHSAMGFGILAGGAGMALSVLLMRLTGLMQLAANVAITSMYTMVCWMAWVNGGLMGTSIVWFATVPFAAIFIAGRRAGYVWAVLTLLALVLFMLLHNDPGALPDIPIPATEFPFMQLKSLVGLTLVVLALALAFDSAKAKGFNSLETAREQAESSRHAIAAMLDQIARSVRAASQESKDIADSAHLMVDTMQKQSARTQEMVVTVQQMSDLTSHNADQTVHAAEVAGNARQHASAGGQVMDEAVRRLDEAGQAMSRSAAAIESLERRSNEVNGIAQLIGEIANQTNLLALNAAIEAARAGEMGRGFAVVADEVRKLAERTQSATKDIEAKIGLIVDGTQEALIAIRDGSSRMQSGAGNARAAQESLSGIISNAHELANVLEAVSSAGSTQSQGFKTFAGNVTAIGRATQTLSDETGSIAGSTRRLDALMAELQDFTRRYEAAQSQPA</sequence>
<feature type="domain" description="Methyl-accepting transducer" evidence="6">
    <location>
        <begin position="215"/>
        <end position="451"/>
    </location>
</feature>
<keyword evidence="5" id="KW-0472">Membrane</keyword>